<organism evidence="3 4">
    <name type="scientific">Pantoea coffeiphila</name>
    <dbReference type="NCBI Taxonomy" id="1465635"/>
    <lineage>
        <taxon>Bacteria</taxon>
        <taxon>Pseudomonadati</taxon>
        <taxon>Pseudomonadota</taxon>
        <taxon>Gammaproteobacteria</taxon>
        <taxon>Enterobacterales</taxon>
        <taxon>Erwiniaceae</taxon>
        <taxon>Pantoea</taxon>
    </lineage>
</organism>
<dbReference type="SUPFAM" id="SSF54909">
    <property type="entry name" value="Dimeric alpha+beta barrel"/>
    <property type="match status" value="1"/>
</dbReference>
<evidence type="ECO:0000256" key="1">
    <source>
        <dbReference type="ARBA" id="ARBA00007689"/>
    </source>
</evidence>
<dbReference type="PANTHER" id="PTHR37828:SF1">
    <property type="entry name" value="YCII-RELATED DOMAIN-CONTAINING PROTEIN"/>
    <property type="match status" value="1"/>
</dbReference>
<dbReference type="PANTHER" id="PTHR37828">
    <property type="entry name" value="GSR2449 PROTEIN"/>
    <property type="match status" value="1"/>
</dbReference>
<reference evidence="3 4" key="1">
    <citation type="submission" date="2017-10" db="EMBL/GenBank/DDBJ databases">
        <title>Draft genome of two endophytic bacteria isolated from 'guarana' Paullinia cupana (Mart.) Ducke.</title>
        <authorList>
            <person name="Siqueira K.A."/>
            <person name="Liotti R.G."/>
            <person name="Mendes T.A."/>
            <person name="Soares M.A."/>
        </authorList>
    </citation>
    <scope>NUCLEOTIDE SEQUENCE [LARGE SCALE GENOMIC DNA]</scope>
    <source>
        <strain evidence="3 4">342</strain>
    </source>
</reference>
<proteinExistence type="inferred from homology"/>
<gene>
    <name evidence="3" type="ORF">CQW29_17070</name>
</gene>
<accession>A0A2S9I901</accession>
<dbReference type="RefSeq" id="WP_105593942.1">
    <property type="nucleotide sequence ID" value="NZ_PDET01000012.1"/>
</dbReference>
<dbReference type="InterPro" id="IPR005545">
    <property type="entry name" value="YCII"/>
</dbReference>
<dbReference type="AlphaFoldDB" id="A0A2S9I901"/>
<comment type="caution">
    <text evidence="3">The sequence shown here is derived from an EMBL/GenBank/DDBJ whole genome shotgun (WGS) entry which is preliminary data.</text>
</comment>
<protein>
    <recommendedName>
        <fullName evidence="2">YCII-related domain-containing protein</fullName>
    </recommendedName>
</protein>
<dbReference type="InterPro" id="IPR011008">
    <property type="entry name" value="Dimeric_a/b-barrel"/>
</dbReference>
<dbReference type="EMBL" id="PDET01000012">
    <property type="protein sequence ID" value="PRD14283.1"/>
    <property type="molecule type" value="Genomic_DNA"/>
</dbReference>
<comment type="similarity">
    <text evidence="1">Belongs to the YciI family.</text>
</comment>
<dbReference type="Proteomes" id="UP000239181">
    <property type="component" value="Unassembled WGS sequence"/>
</dbReference>
<dbReference type="Gene3D" id="3.30.70.1060">
    <property type="entry name" value="Dimeric alpha+beta barrel"/>
    <property type="match status" value="1"/>
</dbReference>
<keyword evidence="4" id="KW-1185">Reference proteome</keyword>
<dbReference type="Pfam" id="PF03795">
    <property type="entry name" value="YCII"/>
    <property type="match status" value="1"/>
</dbReference>
<evidence type="ECO:0000259" key="2">
    <source>
        <dbReference type="Pfam" id="PF03795"/>
    </source>
</evidence>
<evidence type="ECO:0000313" key="3">
    <source>
        <dbReference type="EMBL" id="PRD14283.1"/>
    </source>
</evidence>
<feature type="domain" description="YCII-related" evidence="2">
    <location>
        <begin position="1"/>
        <end position="78"/>
    </location>
</feature>
<name>A0A2S9I901_9GAMM</name>
<dbReference type="OrthoDB" id="9814407at2"/>
<sequence length="94" mass="10541">MYIVFLSYTRPMQEVEAVLEPHVAWINRYFAEGVFISAGRKDPRTGGMIMVKDIDRARLDAILAEDPFQAVASYDVTKVNITRSAEEFAGLTGI</sequence>
<evidence type="ECO:0000313" key="4">
    <source>
        <dbReference type="Proteomes" id="UP000239181"/>
    </source>
</evidence>